<comment type="caution">
    <text evidence="3">The sequence shown here is derived from an EMBL/GenBank/DDBJ whole genome shotgun (WGS) entry which is preliminary data.</text>
</comment>
<evidence type="ECO:0000313" key="3">
    <source>
        <dbReference type="EMBL" id="PCF95611.1"/>
    </source>
</evidence>
<dbReference type="PANTHER" id="PTHR43283">
    <property type="entry name" value="BETA-LACTAMASE-RELATED"/>
    <property type="match status" value="1"/>
</dbReference>
<organism evidence="3 4">
    <name type="scientific">Vreelandella nigrificans</name>
    <dbReference type="NCBI Taxonomy" id="2042704"/>
    <lineage>
        <taxon>Bacteria</taxon>
        <taxon>Pseudomonadati</taxon>
        <taxon>Pseudomonadota</taxon>
        <taxon>Gammaproteobacteria</taxon>
        <taxon>Oceanospirillales</taxon>
        <taxon>Halomonadaceae</taxon>
        <taxon>Vreelandella</taxon>
    </lineage>
</organism>
<proteinExistence type="predicted"/>
<dbReference type="InterPro" id="IPR001466">
    <property type="entry name" value="Beta-lactam-related"/>
</dbReference>
<gene>
    <name evidence="3" type="ORF">CPA45_11205</name>
</gene>
<dbReference type="PANTHER" id="PTHR43283:SF7">
    <property type="entry name" value="BETA-LACTAMASE-RELATED DOMAIN-CONTAINING PROTEIN"/>
    <property type="match status" value="1"/>
</dbReference>
<accession>A0A2A4HNA3</accession>
<evidence type="ECO:0000256" key="1">
    <source>
        <dbReference type="SAM" id="SignalP"/>
    </source>
</evidence>
<dbReference type="SUPFAM" id="SSF56601">
    <property type="entry name" value="beta-lactamase/transpeptidase-like"/>
    <property type="match status" value="1"/>
</dbReference>
<dbReference type="RefSeq" id="WP_096651627.1">
    <property type="nucleotide sequence ID" value="NZ_NWUX01000008.1"/>
</dbReference>
<evidence type="ECO:0000313" key="4">
    <source>
        <dbReference type="Proteomes" id="UP000218677"/>
    </source>
</evidence>
<dbReference type="Pfam" id="PF00144">
    <property type="entry name" value="Beta-lactamase"/>
    <property type="match status" value="1"/>
</dbReference>
<dbReference type="Proteomes" id="UP000218677">
    <property type="component" value="Unassembled WGS sequence"/>
</dbReference>
<dbReference type="Gene3D" id="3.40.710.10">
    <property type="entry name" value="DD-peptidase/beta-lactamase superfamily"/>
    <property type="match status" value="1"/>
</dbReference>
<protein>
    <submittedName>
        <fullName evidence="3">6-aminohexanoate hydrolase</fullName>
    </submittedName>
</protein>
<sequence>MSRLCCRFAQTLTLALPALLLGSLLLGWTVPVVAAEPGTGVLSAEESDPNRLGWMQGFPPAPEQVIGQPDSNYFSFPKMRWTVCHFRELLPTKQVSRGLGEPMPLAYALDDAINDIAFTPIDGDEPMSWQASLNENYTDGLLILHQGQVVYEVYSGCLDEAGQHGAMSVTKSMTGLLGEVLVAEGVLDEQALVGDILPELADSAFGNATVKQLLEMTTGLAYSEDYSDPNAEIWAYNAAASPLPKPEDYTGPRTYYEYLATVQPQGEHGQMFGYKTINTDALGWVIARTTGESVASLLSSRLWRHMGAEQDAYFTVDSIGTPFAGGGLSAGLRDMARVGQLVLNEGVINGERLFPAAAVERIRQGGDKQAFAAAGYRYLPGGSYRGMWWSLHNEHGAFAARGVHGQTIYIDPTAEMVIVRFASHPVAGNAANDPTSLPAYQAVAEYLLNRSPGY</sequence>
<name>A0A2A4HNA3_9GAMM</name>
<feature type="domain" description="Beta-lactamase-related" evidence="2">
    <location>
        <begin position="141"/>
        <end position="426"/>
    </location>
</feature>
<feature type="signal peptide" evidence="1">
    <location>
        <begin position="1"/>
        <end position="34"/>
    </location>
</feature>
<dbReference type="InterPro" id="IPR012338">
    <property type="entry name" value="Beta-lactam/transpept-like"/>
</dbReference>
<dbReference type="OrthoDB" id="9814204at2"/>
<dbReference type="InterPro" id="IPR050789">
    <property type="entry name" value="Diverse_Enzym_Activities"/>
</dbReference>
<dbReference type="EMBL" id="NWUX01000008">
    <property type="protein sequence ID" value="PCF95611.1"/>
    <property type="molecule type" value="Genomic_DNA"/>
</dbReference>
<dbReference type="AlphaFoldDB" id="A0A2A4HNA3"/>
<keyword evidence="3" id="KW-0378">Hydrolase</keyword>
<keyword evidence="1" id="KW-0732">Signal</keyword>
<feature type="chain" id="PRO_5012856408" evidence="1">
    <location>
        <begin position="35"/>
        <end position="454"/>
    </location>
</feature>
<dbReference type="GO" id="GO:0016787">
    <property type="term" value="F:hydrolase activity"/>
    <property type="evidence" value="ECO:0007669"/>
    <property type="project" value="UniProtKB-KW"/>
</dbReference>
<keyword evidence="4" id="KW-1185">Reference proteome</keyword>
<evidence type="ECO:0000259" key="2">
    <source>
        <dbReference type="Pfam" id="PF00144"/>
    </source>
</evidence>
<reference evidence="4" key="1">
    <citation type="submission" date="2017-09" db="EMBL/GenBank/DDBJ databases">
        <authorList>
            <person name="Cho G.-S."/>
            <person name="Oguntoyinbo F.A."/>
            <person name="Cnockaert M."/>
            <person name="Kabisch J."/>
            <person name="Neve H."/>
            <person name="Bockelmann W."/>
            <person name="Wenning M."/>
            <person name="Franz C.M."/>
            <person name="Vandamme P."/>
        </authorList>
    </citation>
    <scope>NUCLEOTIDE SEQUENCE [LARGE SCALE GENOMIC DNA]</scope>
    <source>
        <strain evidence="4">MBT G8648</strain>
    </source>
</reference>